<sequence>MRYVTLLQLADMPGALELAQVASDKHQRPITAELMELTLRAGDRSGYPAAEVIHADAAAARITQAIAESDAVIDGYLGRRYTLPLPNPPGILVTWSRAIVRYKLHNDRITDDRTDPIARDYRDAMKFLQLIAEGKFSLGIEDPTIGASALGEIMFDPGQKVFGRRVMP</sequence>
<proteinExistence type="predicted"/>
<gene>
    <name evidence="1" type="ORF">XFF6991_450045</name>
</gene>
<accession>A0A7Z7NHP9</accession>
<dbReference type="RefSeq" id="WP_099801461.1">
    <property type="nucleotide sequence ID" value="NZ_OCZC01000072.1"/>
</dbReference>
<name>A0A7Z7NHP9_XANCH</name>
<dbReference type="Pfam" id="PF07030">
    <property type="entry name" value="Phage_Mu_Gp36"/>
    <property type="match status" value="1"/>
</dbReference>
<protein>
    <recommendedName>
        <fullName evidence="3">DUF1320 domain-containing protein</fullName>
    </recommendedName>
</protein>
<dbReference type="InterPro" id="IPR009752">
    <property type="entry name" value="Phage_Mu_GpJ"/>
</dbReference>
<comment type="caution">
    <text evidence="1">The sequence shown here is derived from an EMBL/GenBank/DDBJ whole genome shotgun (WGS) entry which is preliminary data.</text>
</comment>
<dbReference type="AlphaFoldDB" id="A0A7Z7NHP9"/>
<evidence type="ECO:0000313" key="1">
    <source>
        <dbReference type="EMBL" id="SOO25369.1"/>
    </source>
</evidence>
<dbReference type="EMBL" id="OCZC01000072">
    <property type="protein sequence ID" value="SOO25369.1"/>
    <property type="molecule type" value="Genomic_DNA"/>
</dbReference>
<reference evidence="1 2" key="1">
    <citation type="submission" date="2017-10" db="EMBL/GenBank/DDBJ databases">
        <authorList>
            <person name="Regsiter A."/>
            <person name="William W."/>
        </authorList>
    </citation>
    <scope>NUCLEOTIDE SEQUENCE [LARGE SCALE GENOMIC DNA]</scope>
    <source>
        <strain evidence="1 2">CFBP6991</strain>
    </source>
</reference>
<evidence type="ECO:0000313" key="2">
    <source>
        <dbReference type="Proteomes" id="UP000234345"/>
    </source>
</evidence>
<organism evidence="1 2">
    <name type="scientific">Xanthomonas campestris pv. phaseoli</name>
    <dbReference type="NCBI Taxonomy" id="317013"/>
    <lineage>
        <taxon>Bacteria</taxon>
        <taxon>Pseudomonadati</taxon>
        <taxon>Pseudomonadota</taxon>
        <taxon>Gammaproteobacteria</taxon>
        <taxon>Lysobacterales</taxon>
        <taxon>Lysobacteraceae</taxon>
        <taxon>Xanthomonas</taxon>
    </lineage>
</organism>
<evidence type="ECO:0008006" key="3">
    <source>
        <dbReference type="Google" id="ProtNLM"/>
    </source>
</evidence>
<dbReference type="Proteomes" id="UP000234345">
    <property type="component" value="Unassembled WGS sequence"/>
</dbReference>